<dbReference type="EMBL" id="QGDD01000013">
    <property type="protein sequence ID" value="PWN00967.1"/>
    <property type="molecule type" value="Genomic_DNA"/>
</dbReference>
<dbReference type="Proteomes" id="UP000245507">
    <property type="component" value="Unassembled WGS sequence"/>
</dbReference>
<gene>
    <name evidence="1" type="ORF">DJ010_21175</name>
</gene>
<comment type="caution">
    <text evidence="1">The sequence shown here is derived from an EMBL/GenBank/DDBJ whole genome shotgun (WGS) entry which is preliminary data.</text>
</comment>
<organism evidence="1 2">
    <name type="scientific">Nocardioides silvaticus</name>
    <dbReference type="NCBI Taxonomy" id="2201891"/>
    <lineage>
        <taxon>Bacteria</taxon>
        <taxon>Bacillati</taxon>
        <taxon>Actinomycetota</taxon>
        <taxon>Actinomycetes</taxon>
        <taxon>Propionibacteriales</taxon>
        <taxon>Nocardioidaceae</taxon>
        <taxon>Nocardioides</taxon>
    </lineage>
</organism>
<dbReference type="AlphaFoldDB" id="A0A316T9Q7"/>
<dbReference type="OrthoDB" id="3634417at2"/>
<evidence type="ECO:0008006" key="3">
    <source>
        <dbReference type="Google" id="ProtNLM"/>
    </source>
</evidence>
<evidence type="ECO:0000313" key="1">
    <source>
        <dbReference type="EMBL" id="PWN00967.1"/>
    </source>
</evidence>
<name>A0A316T9Q7_9ACTN</name>
<feature type="non-terminal residue" evidence="1">
    <location>
        <position position="62"/>
    </location>
</feature>
<reference evidence="1 2" key="1">
    <citation type="submission" date="2018-05" db="EMBL/GenBank/DDBJ databases">
        <title>Nocardioides silvaticus genome.</title>
        <authorList>
            <person name="Li C."/>
            <person name="Wang G."/>
        </authorList>
    </citation>
    <scope>NUCLEOTIDE SEQUENCE [LARGE SCALE GENOMIC DNA]</scope>
    <source>
        <strain evidence="1 2">CCTCC AB 2018079</strain>
    </source>
</reference>
<evidence type="ECO:0000313" key="2">
    <source>
        <dbReference type="Proteomes" id="UP000245507"/>
    </source>
</evidence>
<dbReference type="RefSeq" id="WP_146207429.1">
    <property type="nucleotide sequence ID" value="NZ_QGDD01000013.1"/>
</dbReference>
<proteinExistence type="predicted"/>
<accession>A0A316T9Q7</accession>
<sequence length="62" mass="6228">MTSPGALETATAVLDHARELAEVPWDQLTGAEAVQAAAALAQVKALVDGALVGLAEQLESTG</sequence>
<keyword evidence="2" id="KW-1185">Reference proteome</keyword>
<protein>
    <recommendedName>
        <fullName evidence="3">HNH endonuclease</fullName>
    </recommendedName>
</protein>